<name>A0A8A4ZHN3_9MICO</name>
<keyword evidence="3" id="KW-1185">Reference proteome</keyword>
<evidence type="ECO:0000256" key="1">
    <source>
        <dbReference type="SAM" id="MobiDB-lite"/>
    </source>
</evidence>
<dbReference type="AlphaFoldDB" id="A0A8A4ZHN3"/>
<dbReference type="EMBL" id="CP071868">
    <property type="protein sequence ID" value="QTE30479.1"/>
    <property type="molecule type" value="Genomic_DNA"/>
</dbReference>
<dbReference type="InterPro" id="IPR040701">
    <property type="entry name" value="Bact_RF_family2"/>
</dbReference>
<evidence type="ECO:0000313" key="3">
    <source>
        <dbReference type="Proteomes" id="UP000663937"/>
    </source>
</evidence>
<sequence length="399" mass="42860">MKLSWLKPLLGRTGPFTTVYLDATRADSAGENEAAERWKGLRRDLEHAGAPGPVLDEIGERVAHPTRVPGPHGRVLIADTSGVRVDRVLAEPPARSVARHGDVPDLLPAVRAADQSVDYLLVEVDRLGADVYACDLTGRLAGGAHDVIEGGHDVVHKVREGGMSDRRMQTRAEDSWERNAAVVATELDRRVMVHEPELILVTGDVRAVALVRDALGQRARELVAEVPGGSRSTGVNAGAFALRVQASLEQFRVRRREQVLDVFRQEQGRDEAAVTELGDVLEVLRRGQVRDLVLAEAPAGQDSELSQRTVWVGPDPLQIGLDRDDLTAIGVLDGARELPAEIGLVRAALGQDAGVTFAIDGSVELIGGVGAVLRWSDPGTPSESLVSQSADQSRLRTAL</sequence>
<accession>A0A8A4ZHN3</accession>
<organism evidence="2 3">
    <name type="scientific">Pengzhenrongella sicca</name>
    <dbReference type="NCBI Taxonomy" id="2819238"/>
    <lineage>
        <taxon>Bacteria</taxon>
        <taxon>Bacillati</taxon>
        <taxon>Actinomycetota</taxon>
        <taxon>Actinomycetes</taxon>
        <taxon>Micrococcales</taxon>
        <taxon>Pengzhenrongella</taxon>
    </lineage>
</organism>
<protein>
    <recommendedName>
        <fullName evidence="4">Peptide chain release factor 1</fullName>
    </recommendedName>
</protein>
<evidence type="ECO:0008006" key="4">
    <source>
        <dbReference type="Google" id="ProtNLM"/>
    </source>
</evidence>
<dbReference type="KEGG" id="psic:J4E96_05735"/>
<dbReference type="Gene3D" id="3.30.420.60">
    <property type="entry name" value="eRF1 domain 2"/>
    <property type="match status" value="1"/>
</dbReference>
<reference evidence="2" key="1">
    <citation type="submission" date="2021-03" db="EMBL/GenBank/DDBJ databases">
        <title>Pengzhenrongella sicca gen. nov., sp. nov., a new member of suborder Micrococcineae isolated from High-Arctic tundra soil.</title>
        <authorList>
            <person name="Peng F."/>
        </authorList>
    </citation>
    <scope>NUCLEOTIDE SEQUENCE</scope>
    <source>
        <strain evidence="2">LRZ-2</strain>
    </source>
</reference>
<dbReference type="Pfam" id="PF18844">
    <property type="entry name" value="baeRF_family2"/>
    <property type="match status" value="1"/>
</dbReference>
<dbReference type="InterPro" id="IPR042226">
    <property type="entry name" value="eFR1_2_sf"/>
</dbReference>
<evidence type="ECO:0000313" key="2">
    <source>
        <dbReference type="EMBL" id="QTE30479.1"/>
    </source>
</evidence>
<feature type="compositionally biased region" description="Polar residues" evidence="1">
    <location>
        <begin position="379"/>
        <end position="392"/>
    </location>
</feature>
<dbReference type="RefSeq" id="WP_227424817.1">
    <property type="nucleotide sequence ID" value="NZ_CP071868.1"/>
</dbReference>
<dbReference type="Proteomes" id="UP000663937">
    <property type="component" value="Chromosome"/>
</dbReference>
<feature type="region of interest" description="Disordered" evidence="1">
    <location>
        <begin position="379"/>
        <end position="399"/>
    </location>
</feature>
<proteinExistence type="predicted"/>
<gene>
    <name evidence="2" type="ORF">J4E96_05735</name>
</gene>